<evidence type="ECO:0000256" key="5">
    <source>
        <dbReference type="ARBA" id="ARBA00023136"/>
    </source>
</evidence>
<keyword evidence="4 7" id="KW-1133">Transmembrane helix</keyword>
<evidence type="ECO:0000256" key="2">
    <source>
        <dbReference type="ARBA" id="ARBA00022475"/>
    </source>
</evidence>
<dbReference type="OrthoDB" id="9770099at2"/>
<dbReference type="AlphaFoldDB" id="C9LT57"/>
<dbReference type="GO" id="GO:0022857">
    <property type="term" value="F:transmembrane transporter activity"/>
    <property type="evidence" value="ECO:0007669"/>
    <property type="project" value="TreeGrafter"/>
</dbReference>
<dbReference type="Pfam" id="PF12704">
    <property type="entry name" value="MacB_PCD"/>
    <property type="match status" value="1"/>
</dbReference>
<organism evidence="11 12">
    <name type="scientific">Selenomonas sputigena (strain ATCC 35185 / DSM 20758 / CCUG 44933 / VPI D19B-28)</name>
    <dbReference type="NCBI Taxonomy" id="546271"/>
    <lineage>
        <taxon>Bacteria</taxon>
        <taxon>Bacillati</taxon>
        <taxon>Bacillota</taxon>
        <taxon>Negativicutes</taxon>
        <taxon>Selenomonadales</taxon>
        <taxon>Selenomonadaceae</taxon>
        <taxon>Selenomonas</taxon>
    </lineage>
</organism>
<dbReference type="Pfam" id="PF02687">
    <property type="entry name" value="FtsX"/>
    <property type="match status" value="1"/>
</dbReference>
<keyword evidence="3 7" id="KW-0812">Transmembrane</keyword>
<dbReference type="InterPro" id="IPR050250">
    <property type="entry name" value="Macrolide_Exporter_MacB"/>
</dbReference>
<feature type="transmembrane region" description="Helical" evidence="7">
    <location>
        <begin position="281"/>
        <end position="306"/>
    </location>
</feature>
<feature type="transmembrane region" description="Helical" evidence="7">
    <location>
        <begin position="368"/>
        <end position="388"/>
    </location>
</feature>
<keyword evidence="13" id="KW-1185">Reference proteome</keyword>
<protein>
    <submittedName>
        <fullName evidence="11">Efflux ABC transporter, permease protein</fullName>
    </submittedName>
</protein>
<evidence type="ECO:0000256" key="7">
    <source>
        <dbReference type="SAM" id="Phobius"/>
    </source>
</evidence>
<evidence type="ECO:0000259" key="8">
    <source>
        <dbReference type="Pfam" id="PF02687"/>
    </source>
</evidence>
<accession>C9LT57</accession>
<dbReference type="InterPro" id="IPR025857">
    <property type="entry name" value="MacB_PCD"/>
</dbReference>
<dbReference type="KEGG" id="ssg:Selsp_1551"/>
<dbReference type="HOGENOM" id="CLU_000604_8_0_9"/>
<comment type="subcellular location">
    <subcellularLocation>
        <location evidence="1">Cell membrane</location>
        <topology evidence="1">Multi-pass membrane protein</topology>
    </subcellularLocation>
</comment>
<dbReference type="Proteomes" id="UP000003505">
    <property type="component" value="Unassembled WGS sequence"/>
</dbReference>
<gene>
    <name evidence="10" type="ordered locus">Selsp_1551</name>
    <name evidence="11" type="ORF">SELSPUOL_00637</name>
</gene>
<evidence type="ECO:0000313" key="10">
    <source>
        <dbReference type="EMBL" id="AEC00508.1"/>
    </source>
</evidence>
<feature type="domain" description="MacB-like periplasmic core" evidence="9">
    <location>
        <begin position="21"/>
        <end position="244"/>
    </location>
</feature>
<sequence>MLIWESITIALHELLANKLRSVLTMLGIIIGVAAVIAMVSIGMGVKSNVEDSMASLGSNMLIVTPGAANSGGIRGAAGSRESLKYDDAVAIKKKIKNIDHVSPIVQRSYQIVYGNQNWNTVVMGVTPEYMSIRSLTLTVGTFISQTDNDKRQRVAVIGPTVARNLFGSENPIGKNIRIHNQPFKIIGVLASKGQSSMGQDQDDVVIVPLMTEQERLLGITHIQMINLQVSEASKIVQVQSEVETLLRQRHHILNGKENDFTVNNLTSLVETVTQQTTMLTILLGSIAGISLLVGGIGIMNIMMVSVTERTREIGIRKALGATFGNIMLQFLIESVVMGVVGGILGIALGCAISVAISHVGEFKTVITATPILVSFSFAVGIGLFFGIYPARKAAKLDPIDALRYE</sequence>
<evidence type="ECO:0000313" key="11">
    <source>
        <dbReference type="EMBL" id="EEX77903.1"/>
    </source>
</evidence>
<comment type="similarity">
    <text evidence="6">Belongs to the ABC-4 integral membrane protein family.</text>
</comment>
<proteinExistence type="inferred from homology"/>
<evidence type="ECO:0000256" key="1">
    <source>
        <dbReference type="ARBA" id="ARBA00004651"/>
    </source>
</evidence>
<feature type="transmembrane region" description="Helical" evidence="7">
    <location>
        <begin position="327"/>
        <end position="356"/>
    </location>
</feature>
<evidence type="ECO:0000256" key="4">
    <source>
        <dbReference type="ARBA" id="ARBA00022989"/>
    </source>
</evidence>
<dbReference type="GO" id="GO:0005886">
    <property type="term" value="C:plasma membrane"/>
    <property type="evidence" value="ECO:0007669"/>
    <property type="project" value="UniProtKB-SubCell"/>
</dbReference>
<reference evidence="11 12" key="1">
    <citation type="submission" date="2009-09" db="EMBL/GenBank/DDBJ databases">
        <authorList>
            <person name="Weinstock G."/>
            <person name="Sodergren E."/>
            <person name="Clifton S."/>
            <person name="Fulton L."/>
            <person name="Fulton B."/>
            <person name="Courtney L."/>
            <person name="Fronick C."/>
            <person name="Harrison M."/>
            <person name="Strong C."/>
            <person name="Farmer C."/>
            <person name="Delahaunty K."/>
            <person name="Markovic C."/>
            <person name="Hall O."/>
            <person name="Minx P."/>
            <person name="Tomlinson C."/>
            <person name="Mitreva M."/>
            <person name="Nelson J."/>
            <person name="Hou S."/>
            <person name="Wollam A."/>
            <person name="Pepin K.H."/>
            <person name="Johnson M."/>
            <person name="Bhonagiri V."/>
            <person name="Nash W.E."/>
            <person name="Warren W."/>
            <person name="Chinwalla A."/>
            <person name="Mardis E.R."/>
            <person name="Wilson R.K."/>
        </authorList>
    </citation>
    <scope>NUCLEOTIDE SEQUENCE [LARGE SCALE GENOMIC DNA]</scope>
    <source>
        <strain evidence="11">ATCC 35185</strain>
        <strain evidence="12">ATCC 35185 / DSM 20758 / VPI D19B-28</strain>
    </source>
</reference>
<dbReference type="EMBL" id="CP002637">
    <property type="protein sequence ID" value="AEC00508.1"/>
    <property type="molecule type" value="Genomic_DNA"/>
</dbReference>
<reference evidence="10 13" key="2">
    <citation type="submission" date="2011-04" db="EMBL/GenBank/DDBJ databases">
        <title>The complete genome of Selenomonas sputigena DSM 20758.</title>
        <authorList>
            <consortium name="US DOE Joint Genome Institute (JGI-PGF)"/>
            <person name="Lucas S."/>
            <person name="Copeland A."/>
            <person name="Lapidus A."/>
            <person name="Bruce D."/>
            <person name="Goodwin L."/>
            <person name="Pitluck S."/>
            <person name="Peters L."/>
            <person name="Kyrpides N."/>
            <person name="Mavromatis K."/>
            <person name="Ivanova N."/>
            <person name="Ovchinnikova G."/>
            <person name="Teshima H."/>
            <person name="Detter J.C."/>
            <person name="Tapia R."/>
            <person name="Han C."/>
            <person name="Land M."/>
            <person name="Hauser L."/>
            <person name="Markowitz V."/>
            <person name="Cheng J.-F."/>
            <person name="Hugenholtz P."/>
            <person name="Woyke T."/>
            <person name="Wu D."/>
            <person name="Gronow S."/>
            <person name="Wellnitz S."/>
            <person name="Schneider S."/>
            <person name="Klenk H.-P."/>
            <person name="Eisen J.A."/>
        </authorList>
    </citation>
    <scope>NUCLEOTIDE SEQUENCE [LARGE SCALE GENOMIC DNA]</scope>
    <source>
        <strain evidence="10">ATCC 35185</strain>
        <strain evidence="13">ATCC 35185 / DSM 20758 / VPI D19B-28</strain>
    </source>
</reference>
<keyword evidence="5 7" id="KW-0472">Membrane</keyword>
<feature type="domain" description="ABC3 transporter permease C-terminal" evidence="8">
    <location>
        <begin position="285"/>
        <end position="398"/>
    </location>
</feature>
<dbReference type="PANTHER" id="PTHR30572">
    <property type="entry name" value="MEMBRANE COMPONENT OF TRANSPORTER-RELATED"/>
    <property type="match status" value="1"/>
</dbReference>
<dbReference type="EMBL" id="ACKP02000012">
    <property type="protein sequence ID" value="EEX77903.1"/>
    <property type="molecule type" value="Genomic_DNA"/>
</dbReference>
<name>C9LT57_SELS3</name>
<evidence type="ECO:0000256" key="3">
    <source>
        <dbReference type="ARBA" id="ARBA00022692"/>
    </source>
</evidence>
<evidence type="ECO:0000313" key="12">
    <source>
        <dbReference type="Proteomes" id="UP000003505"/>
    </source>
</evidence>
<feature type="transmembrane region" description="Helical" evidence="7">
    <location>
        <begin position="21"/>
        <end position="45"/>
    </location>
</feature>
<evidence type="ECO:0000259" key="9">
    <source>
        <dbReference type="Pfam" id="PF12704"/>
    </source>
</evidence>
<evidence type="ECO:0000313" key="13">
    <source>
        <dbReference type="Proteomes" id="UP000011124"/>
    </source>
</evidence>
<dbReference type="STRING" id="546271.Selsp_1551"/>
<dbReference type="Proteomes" id="UP000011124">
    <property type="component" value="Chromosome"/>
</dbReference>
<keyword evidence="2" id="KW-1003">Cell membrane</keyword>
<dbReference type="RefSeq" id="WP_006191572.1">
    <property type="nucleotide sequence ID" value="NC_015437.1"/>
</dbReference>
<dbReference type="InterPro" id="IPR003838">
    <property type="entry name" value="ABC3_permease_C"/>
</dbReference>
<evidence type="ECO:0000256" key="6">
    <source>
        <dbReference type="ARBA" id="ARBA00038076"/>
    </source>
</evidence>
<dbReference type="PANTHER" id="PTHR30572:SF4">
    <property type="entry name" value="ABC TRANSPORTER PERMEASE YTRF"/>
    <property type="match status" value="1"/>
</dbReference>
<dbReference type="eggNOG" id="COG0577">
    <property type="taxonomic scope" value="Bacteria"/>
</dbReference>